<sequence>MMIQDKSALVKQLQRDILGWQGVSTPYQSKSTLGLGVIEQVFPHGTFPLGCVHEFLGFHSEDRAASSGFIAGILSKLMEKDGVCFWISTSPIIYPPAMSSFGISPDRLVFVRMSTEREVLWAVEEALKCKGLAAVVGEVSQLSFVESRRLQLAVEESRVTGFILRRSEKNMHATACVARWQIRSLPSAAVDELPGIGFPCWEVSLLKVRNGKTGKWKVSWLVEDGFTLEKPMTWRTLEAPRKIG</sequence>
<keyword evidence="2" id="KW-1185">Reference proteome</keyword>
<dbReference type="InterPro" id="IPR017026">
    <property type="entry name" value="ImuA"/>
</dbReference>
<dbReference type="PIRSF" id="PIRSF034285">
    <property type="entry name" value="UCP034285"/>
    <property type="match status" value="1"/>
</dbReference>
<dbReference type="SUPFAM" id="SSF52540">
    <property type="entry name" value="P-loop containing nucleoside triphosphate hydrolases"/>
    <property type="match status" value="1"/>
</dbReference>
<comment type="caution">
    <text evidence="1">The sequence shown here is derived from an EMBL/GenBank/DDBJ whole genome shotgun (WGS) entry which is preliminary data.</text>
</comment>
<protein>
    <submittedName>
        <fullName evidence="1">ImuA family protein</fullName>
    </submittedName>
</protein>
<evidence type="ECO:0000313" key="1">
    <source>
        <dbReference type="EMBL" id="MFD2599636.1"/>
    </source>
</evidence>
<accession>A0ABW5NLM9</accession>
<gene>
    <name evidence="1" type="ORF">ACFSQ3_11790</name>
</gene>
<dbReference type="Gene3D" id="3.40.50.300">
    <property type="entry name" value="P-loop containing nucleotide triphosphate hydrolases"/>
    <property type="match status" value="1"/>
</dbReference>
<dbReference type="EMBL" id="JBHUMA010000006">
    <property type="protein sequence ID" value="MFD2599636.1"/>
    <property type="molecule type" value="Genomic_DNA"/>
</dbReference>
<dbReference type="Proteomes" id="UP001597393">
    <property type="component" value="Unassembled WGS sequence"/>
</dbReference>
<name>A0ABW5NLM9_9SPHI</name>
<reference evidence="2" key="1">
    <citation type="journal article" date="2019" name="Int. J. Syst. Evol. Microbiol.">
        <title>The Global Catalogue of Microorganisms (GCM) 10K type strain sequencing project: providing services to taxonomists for standard genome sequencing and annotation.</title>
        <authorList>
            <consortium name="The Broad Institute Genomics Platform"/>
            <consortium name="The Broad Institute Genome Sequencing Center for Infectious Disease"/>
            <person name="Wu L."/>
            <person name="Ma J."/>
        </authorList>
    </citation>
    <scope>NUCLEOTIDE SEQUENCE [LARGE SCALE GENOMIC DNA]</scope>
    <source>
        <strain evidence="2">KCTC 42248</strain>
    </source>
</reference>
<dbReference type="InterPro" id="IPR027417">
    <property type="entry name" value="P-loop_NTPase"/>
</dbReference>
<organism evidence="1 2">
    <name type="scientific">Sphingobacterium corticis</name>
    <dbReference type="NCBI Taxonomy" id="1812823"/>
    <lineage>
        <taxon>Bacteria</taxon>
        <taxon>Pseudomonadati</taxon>
        <taxon>Bacteroidota</taxon>
        <taxon>Sphingobacteriia</taxon>
        <taxon>Sphingobacteriales</taxon>
        <taxon>Sphingobacteriaceae</taxon>
        <taxon>Sphingobacterium</taxon>
    </lineage>
</organism>
<evidence type="ECO:0000313" key="2">
    <source>
        <dbReference type="Proteomes" id="UP001597393"/>
    </source>
</evidence>
<proteinExistence type="predicted"/>
<dbReference type="RefSeq" id="WP_380869762.1">
    <property type="nucleotide sequence ID" value="NZ_JBHUMA010000006.1"/>
</dbReference>